<dbReference type="PROSITE" id="PS50068">
    <property type="entry name" value="LDLRA_2"/>
    <property type="match status" value="1"/>
</dbReference>
<evidence type="ECO:0000256" key="6">
    <source>
        <dbReference type="ARBA" id="ARBA00023157"/>
    </source>
</evidence>
<evidence type="ECO:0000256" key="4">
    <source>
        <dbReference type="ARBA" id="ARBA00022989"/>
    </source>
</evidence>
<feature type="chain" id="PRO_5015686541" description="C-type lectin domain-containing protein" evidence="9">
    <location>
        <begin position="26"/>
        <end position="902"/>
    </location>
</feature>
<gene>
    <name evidence="10" type="ORF">C0Q70_00131</name>
</gene>
<keyword evidence="3" id="KW-0677">Repeat</keyword>
<proteinExistence type="predicted"/>
<dbReference type="Proteomes" id="UP000245119">
    <property type="component" value="Linkage Group LG1"/>
</dbReference>
<dbReference type="InterPro" id="IPR036055">
    <property type="entry name" value="LDL_receptor-like_sf"/>
</dbReference>
<feature type="disulfide bond" evidence="7">
    <location>
        <begin position="471"/>
        <end position="489"/>
    </location>
</feature>
<evidence type="ECO:0000256" key="7">
    <source>
        <dbReference type="PROSITE-ProRule" id="PRU00124"/>
    </source>
</evidence>
<keyword evidence="6 7" id="KW-1015">Disulfide bond</keyword>
<dbReference type="SUPFAM" id="SSF52075">
    <property type="entry name" value="Outer arm dynein light chain 1"/>
    <property type="match status" value="1"/>
</dbReference>
<evidence type="ECO:0000256" key="2">
    <source>
        <dbReference type="ARBA" id="ARBA00022692"/>
    </source>
</evidence>
<dbReference type="OrthoDB" id="10035376at2759"/>
<protein>
    <recommendedName>
        <fullName evidence="12">C-type lectin domain-containing protein</fullName>
    </recommendedName>
</protein>
<evidence type="ECO:0000256" key="9">
    <source>
        <dbReference type="SAM" id="SignalP"/>
    </source>
</evidence>
<keyword evidence="4" id="KW-1133">Transmembrane helix</keyword>
<organism evidence="10 11">
    <name type="scientific">Pomacea canaliculata</name>
    <name type="common">Golden apple snail</name>
    <dbReference type="NCBI Taxonomy" id="400727"/>
    <lineage>
        <taxon>Eukaryota</taxon>
        <taxon>Metazoa</taxon>
        <taxon>Spiralia</taxon>
        <taxon>Lophotrochozoa</taxon>
        <taxon>Mollusca</taxon>
        <taxon>Gastropoda</taxon>
        <taxon>Caenogastropoda</taxon>
        <taxon>Architaenioglossa</taxon>
        <taxon>Ampullarioidea</taxon>
        <taxon>Ampullariidae</taxon>
        <taxon>Pomacea</taxon>
    </lineage>
</organism>
<evidence type="ECO:0000313" key="11">
    <source>
        <dbReference type="Proteomes" id="UP000245119"/>
    </source>
</evidence>
<dbReference type="SUPFAM" id="SSF56436">
    <property type="entry name" value="C-type lectin-like"/>
    <property type="match status" value="1"/>
</dbReference>
<comment type="subcellular location">
    <subcellularLocation>
        <location evidence="1">Membrane</location>
        <topology evidence="1">Single-pass membrane protein</topology>
    </subcellularLocation>
</comment>
<dbReference type="InterPro" id="IPR016186">
    <property type="entry name" value="C-type_lectin-like/link_sf"/>
</dbReference>
<accession>A0A2T7PVX4</accession>
<keyword evidence="11" id="KW-1185">Reference proteome</keyword>
<dbReference type="InterPro" id="IPR002172">
    <property type="entry name" value="LDrepeatLR_classA_rpt"/>
</dbReference>
<dbReference type="GO" id="GO:0005886">
    <property type="term" value="C:plasma membrane"/>
    <property type="evidence" value="ECO:0007669"/>
    <property type="project" value="TreeGrafter"/>
</dbReference>
<comment type="caution">
    <text evidence="10">The sequence shown here is derived from an EMBL/GenBank/DDBJ whole genome shotgun (WGS) entry which is preliminary data.</text>
</comment>
<evidence type="ECO:0000313" key="10">
    <source>
        <dbReference type="EMBL" id="PVD37537.1"/>
    </source>
</evidence>
<sequence length="902" mass="102075">MAVPEWTDTVVSLAYLLCVAHTVLRADTLLVPKTNFSSDTNVSDRRSQLPILAEENKTVITGSRQQASWNPMKTPTQGTKHTKTRRQARSVRTSLNISKPGTDVRGPLTRPPRKASPVTNTGRCADSKNNMKSKGNITFTSGKDADMTWTISVHSSCHLVLQVQKLYFNEAENPSLSFNFTTEFSPTVHVKHYRSSVPFPLPPVFIRASTVQVRITTSQPRSRVDITYAAYLSSVLPPETEEGKYNCSPPYTIPAVLKCDMVEQCLGGEDEKDCPYKSKNCEANWLQAGFHCLLFRFPTNGLSIMAAEDECQSMYGAELAALQDAECSTLAARVLLLHGFTEAAVGLRRARTVNVFTQSMYRFLWQWNTDSTVVFSSLHRSIHDLYYECATIHVSGIVNLKAEDCLSVWRVHICDKKIKNDFSPTPIKRPALSSSLAWKIPLTKCADGTFVHVFHTCSTVEHQSSIPKFRCCNGIKVHYAVTCNGIDDCGDKCDERFCKTIAAHRLVKATKLKCLREFQLVRKGDRCDGKVDCYDLTDEQNCERCSNDLIRCRELGCLHRKYLHFFHNRFNLKHLCLSELTNETQEKPTTTTIYDLFLPDIIELDGYGMVGRRRLSPGEKCPSTHIQCNNGRPLKRLKCLNLRENKIEDFGENSLKGFENLQILETDDRRLCCLFETQQVQQAGRPLPNDLSVWFAIFVLPLNFALDPFLYTLNSVIDKWNQRRKEEAIKRTQSRLRAQLFSWPMATVIHLLHDCKSARNRALAASRRTNEDFNSGTGVSGDFSELQGYRHFTPNRKKINKFDDSAPDEIQCRSAAEFENRSLSLSTYDNSIYGDFEEPENRNSPASADYEYNNWLRLASPGSQSSPSSRLGEGKRCRRLDNLSTESECNSEVFGALKPVVT</sequence>
<keyword evidence="5" id="KW-0472">Membrane</keyword>
<keyword evidence="2" id="KW-0812">Transmembrane</keyword>
<dbReference type="EMBL" id="PZQS01000001">
    <property type="protein sequence ID" value="PVD37537.1"/>
    <property type="molecule type" value="Genomic_DNA"/>
</dbReference>
<feature type="compositionally biased region" description="Polar residues" evidence="8">
    <location>
        <begin position="90"/>
        <end position="99"/>
    </location>
</feature>
<dbReference type="Gene3D" id="3.10.100.10">
    <property type="entry name" value="Mannose-Binding Protein A, subunit A"/>
    <property type="match status" value="1"/>
</dbReference>
<dbReference type="PRINTS" id="PR00261">
    <property type="entry name" value="LDLRECEPTOR"/>
</dbReference>
<evidence type="ECO:0008006" key="12">
    <source>
        <dbReference type="Google" id="ProtNLM"/>
    </source>
</evidence>
<feature type="disulfide bond" evidence="7">
    <location>
        <begin position="483"/>
        <end position="498"/>
    </location>
</feature>
<evidence type="ECO:0000256" key="1">
    <source>
        <dbReference type="ARBA" id="ARBA00004167"/>
    </source>
</evidence>
<feature type="compositionally biased region" description="Basic residues" evidence="8">
    <location>
        <begin position="80"/>
        <end position="89"/>
    </location>
</feature>
<feature type="compositionally biased region" description="Polar residues" evidence="8">
    <location>
        <begin position="61"/>
        <end position="79"/>
    </location>
</feature>
<dbReference type="SUPFAM" id="SSF57424">
    <property type="entry name" value="LDL receptor-like module"/>
    <property type="match status" value="1"/>
</dbReference>
<dbReference type="AlphaFoldDB" id="A0A2T7PVX4"/>
<dbReference type="GO" id="GO:0016192">
    <property type="term" value="P:vesicle-mediated transport"/>
    <property type="evidence" value="ECO:0007669"/>
    <property type="project" value="UniProtKB-ARBA"/>
</dbReference>
<dbReference type="SMART" id="SM00192">
    <property type="entry name" value="LDLa"/>
    <property type="match status" value="3"/>
</dbReference>
<dbReference type="CDD" id="cd00112">
    <property type="entry name" value="LDLa"/>
    <property type="match status" value="2"/>
</dbReference>
<dbReference type="InterPro" id="IPR016187">
    <property type="entry name" value="CTDL_fold"/>
</dbReference>
<comment type="caution">
    <text evidence="7">Lacks conserved residue(s) required for the propagation of feature annotation.</text>
</comment>
<dbReference type="Gene3D" id="4.10.400.10">
    <property type="entry name" value="Low-density Lipoprotein Receptor"/>
    <property type="match status" value="1"/>
</dbReference>
<feature type="signal peptide" evidence="9">
    <location>
        <begin position="1"/>
        <end position="25"/>
    </location>
</feature>
<evidence type="ECO:0000256" key="8">
    <source>
        <dbReference type="SAM" id="MobiDB-lite"/>
    </source>
</evidence>
<name>A0A2T7PVX4_POMCA</name>
<feature type="region of interest" description="Disordered" evidence="8">
    <location>
        <begin position="61"/>
        <end position="129"/>
    </location>
</feature>
<feature type="compositionally biased region" description="Polar residues" evidence="8">
    <location>
        <begin position="117"/>
        <end position="129"/>
    </location>
</feature>
<evidence type="ECO:0000256" key="5">
    <source>
        <dbReference type="ARBA" id="ARBA00023136"/>
    </source>
</evidence>
<dbReference type="InterPro" id="IPR050685">
    <property type="entry name" value="LDLR"/>
</dbReference>
<dbReference type="PANTHER" id="PTHR24270">
    <property type="entry name" value="LOW-DENSITY LIPOPROTEIN RECEPTOR-RELATED"/>
    <property type="match status" value="1"/>
</dbReference>
<evidence type="ECO:0000256" key="3">
    <source>
        <dbReference type="ARBA" id="ARBA00022737"/>
    </source>
</evidence>
<reference evidence="10 11" key="1">
    <citation type="submission" date="2018-04" db="EMBL/GenBank/DDBJ databases">
        <title>The genome of golden apple snail Pomacea canaliculata provides insight into stress tolerance and invasive adaptation.</title>
        <authorList>
            <person name="Liu C."/>
            <person name="Liu B."/>
            <person name="Ren Y."/>
            <person name="Zhang Y."/>
            <person name="Wang H."/>
            <person name="Li S."/>
            <person name="Jiang F."/>
            <person name="Yin L."/>
            <person name="Zhang G."/>
            <person name="Qian W."/>
            <person name="Fan W."/>
        </authorList>
    </citation>
    <scope>NUCLEOTIDE SEQUENCE [LARGE SCALE GENOMIC DNA]</scope>
    <source>
        <strain evidence="10">SZHN2017</strain>
        <tissue evidence="10">Muscle</tissue>
    </source>
</reference>
<keyword evidence="9" id="KW-0732">Signal</keyword>